<dbReference type="Pfam" id="PF01590">
    <property type="entry name" value="GAF"/>
    <property type="match status" value="1"/>
</dbReference>
<dbReference type="InterPro" id="IPR016132">
    <property type="entry name" value="Phyto_chromo_attachment"/>
</dbReference>
<name>A0A5C6U3T0_9BURK</name>
<dbReference type="GO" id="GO:0009881">
    <property type="term" value="F:photoreceptor activity"/>
    <property type="evidence" value="ECO:0007669"/>
    <property type="project" value="UniProtKB-KW"/>
</dbReference>
<keyword evidence="8" id="KW-1185">Reference proteome</keyword>
<dbReference type="SMART" id="SM00065">
    <property type="entry name" value="GAF"/>
    <property type="match status" value="1"/>
</dbReference>
<protein>
    <submittedName>
        <fullName evidence="7">GAF domain-containing protein</fullName>
    </submittedName>
</protein>
<dbReference type="Proteomes" id="UP000321832">
    <property type="component" value="Unassembled WGS sequence"/>
</dbReference>
<feature type="compositionally biased region" description="Basic residues" evidence="5">
    <location>
        <begin position="76"/>
        <end position="95"/>
    </location>
</feature>
<dbReference type="InterPro" id="IPR013654">
    <property type="entry name" value="PAS_2"/>
</dbReference>
<dbReference type="InterPro" id="IPR000014">
    <property type="entry name" value="PAS"/>
</dbReference>
<evidence type="ECO:0000256" key="3">
    <source>
        <dbReference type="ARBA" id="ARBA00022991"/>
    </source>
</evidence>
<dbReference type="Gene3D" id="3.30.450.20">
    <property type="entry name" value="PAS domain"/>
    <property type="match status" value="2"/>
</dbReference>
<dbReference type="PANTHER" id="PTHR43065:SF42">
    <property type="entry name" value="TWO-COMPONENT SENSOR PPRA"/>
    <property type="match status" value="1"/>
</dbReference>
<evidence type="ECO:0000256" key="1">
    <source>
        <dbReference type="ARBA" id="ARBA00022543"/>
    </source>
</evidence>
<dbReference type="PANTHER" id="PTHR43065">
    <property type="entry name" value="SENSOR HISTIDINE KINASE"/>
    <property type="match status" value="1"/>
</dbReference>
<dbReference type="InterPro" id="IPR043150">
    <property type="entry name" value="Phytochrome_PHY_sf"/>
</dbReference>
<proteinExistence type="predicted"/>
<dbReference type="SUPFAM" id="SSF55785">
    <property type="entry name" value="PYP-like sensor domain (PAS domain)"/>
    <property type="match status" value="2"/>
</dbReference>
<evidence type="ECO:0000313" key="7">
    <source>
        <dbReference type="EMBL" id="TXC67517.1"/>
    </source>
</evidence>
<dbReference type="InterPro" id="IPR001294">
    <property type="entry name" value="Phytochrome"/>
</dbReference>
<evidence type="ECO:0000256" key="4">
    <source>
        <dbReference type="ARBA" id="ARBA00023170"/>
    </source>
</evidence>
<dbReference type="PRINTS" id="PR01033">
    <property type="entry name" value="PHYTOCHROME"/>
</dbReference>
<dbReference type="InterPro" id="IPR003018">
    <property type="entry name" value="GAF"/>
</dbReference>
<dbReference type="InterPro" id="IPR013515">
    <property type="entry name" value="Phytochrome_cen-reg"/>
</dbReference>
<evidence type="ECO:0000256" key="2">
    <source>
        <dbReference type="ARBA" id="ARBA00022606"/>
    </source>
</evidence>
<dbReference type="EMBL" id="VOPW01000001">
    <property type="protein sequence ID" value="TXC67517.1"/>
    <property type="molecule type" value="Genomic_DNA"/>
</dbReference>
<dbReference type="InterPro" id="IPR029016">
    <property type="entry name" value="GAF-like_dom_sf"/>
</dbReference>
<dbReference type="GO" id="GO:0009584">
    <property type="term" value="P:detection of visible light"/>
    <property type="evidence" value="ECO:0007669"/>
    <property type="project" value="InterPro"/>
</dbReference>
<dbReference type="CDD" id="cd00130">
    <property type="entry name" value="PAS"/>
    <property type="match status" value="1"/>
</dbReference>
<evidence type="ECO:0000256" key="5">
    <source>
        <dbReference type="SAM" id="MobiDB-lite"/>
    </source>
</evidence>
<keyword evidence="2" id="KW-0716">Sensory transduction</keyword>
<dbReference type="Gene3D" id="3.30.450.270">
    <property type="match status" value="1"/>
</dbReference>
<gene>
    <name evidence="7" type="ORF">FSC37_12430</name>
</gene>
<dbReference type="AlphaFoldDB" id="A0A5C6U3T0"/>
<dbReference type="GO" id="GO:0006355">
    <property type="term" value="P:regulation of DNA-templated transcription"/>
    <property type="evidence" value="ECO:0007669"/>
    <property type="project" value="InterPro"/>
</dbReference>
<dbReference type="NCBIfam" id="TIGR00229">
    <property type="entry name" value="sensory_box"/>
    <property type="match status" value="1"/>
</dbReference>
<feature type="domain" description="Phytochrome chromophore attachment site" evidence="6">
    <location>
        <begin position="250"/>
        <end position="408"/>
    </location>
</feature>
<reference evidence="7 8" key="1">
    <citation type="submission" date="2019-08" db="EMBL/GenBank/DDBJ databases">
        <authorList>
            <person name="Khan S.A."/>
            <person name="Jeon C.O."/>
            <person name="Jeong S.E."/>
        </authorList>
    </citation>
    <scope>NUCLEOTIDE SEQUENCE [LARGE SCALE GENOMIC DNA]</scope>
    <source>
        <strain evidence="8">IMCC1728</strain>
    </source>
</reference>
<dbReference type="Gene3D" id="3.30.450.40">
    <property type="match status" value="1"/>
</dbReference>
<keyword evidence="1" id="KW-0600">Photoreceptor protein</keyword>
<dbReference type="Pfam" id="PF00360">
    <property type="entry name" value="PHY"/>
    <property type="match status" value="1"/>
</dbReference>
<keyword evidence="4" id="KW-0675">Receptor</keyword>
<organism evidence="7 8">
    <name type="scientific">Piscinibacter aquaticus</name>
    <dbReference type="NCBI Taxonomy" id="392597"/>
    <lineage>
        <taxon>Bacteria</taxon>
        <taxon>Pseudomonadati</taxon>
        <taxon>Pseudomonadota</taxon>
        <taxon>Betaproteobacteria</taxon>
        <taxon>Burkholderiales</taxon>
        <taxon>Sphaerotilaceae</taxon>
        <taxon>Piscinibacter</taxon>
    </lineage>
</organism>
<dbReference type="SUPFAM" id="SSF55781">
    <property type="entry name" value="GAF domain-like"/>
    <property type="match status" value="2"/>
</dbReference>
<accession>A0A5C6U3T0</accession>
<evidence type="ECO:0000313" key="8">
    <source>
        <dbReference type="Proteomes" id="UP000321832"/>
    </source>
</evidence>
<dbReference type="Pfam" id="PF08446">
    <property type="entry name" value="PAS_2"/>
    <property type="match status" value="1"/>
</dbReference>
<dbReference type="PROSITE" id="PS50046">
    <property type="entry name" value="PHYTOCHROME_2"/>
    <property type="match status" value="1"/>
</dbReference>
<feature type="region of interest" description="Disordered" evidence="5">
    <location>
        <begin position="27"/>
        <end position="98"/>
    </location>
</feature>
<keyword evidence="3" id="KW-0157">Chromophore</keyword>
<evidence type="ECO:0000259" key="6">
    <source>
        <dbReference type="PROSITE" id="PS50046"/>
    </source>
</evidence>
<feature type="compositionally biased region" description="Basic residues" evidence="5">
    <location>
        <begin position="54"/>
        <end position="66"/>
    </location>
</feature>
<comment type="caution">
    <text evidence="7">The sequence shown here is derived from an EMBL/GenBank/DDBJ whole genome shotgun (WGS) entry which is preliminary data.</text>
</comment>
<dbReference type="Pfam" id="PF13426">
    <property type="entry name" value="PAS_9"/>
    <property type="match status" value="1"/>
</dbReference>
<sequence length="825" mass="88771">MHRPRSAPGGAACCRAERSAGRLRRGLEAAERATRHHAASGDAAPGHGAGRAALHPHRAAAQRRGHPCGGQPAWHQRGRAGRSPRATRRRRRSAVKTHPAFGQADLTNCERELIHLAGSVQPHGVLLSVREPGLVVMQASANTGALLGRPVESLLGQALTSLGGDLSEQVARVAAEAHLDEPVPLRCAIEVDGAPAGFEGVVHRVPGQALVVEIEPLSAPSGAVPVADIDGDSLRNQLNLAVQRFGSASTLGTLADAVVRCVREITGYDRVMVYKFDPEGHGKVIAEARDPRLEALLGHHYPSTDIPQRARELYLRNRVRLLVDVDYRAAELVPRLVPGLGTELDMSMCALRSMSPLHLQYLRNMGVTATLVVSLVREGQLWGLIACHHYRPFNLRYAVRAACDLLAEVASTRIAAIENYAYAQVAIQVRRLEQRTVEATSTEGDWRLALLRNPRTLLQPLDATGAALFTDDEILTTGEVPSTPQLRALQQWVQAQTPSDERLFHCSSVERANPALAAVTPTASGVIAARLASDRPDYLMWFRKEQLLTVTWAGNPAKAVIATNPMELSPRSSFAAQSELVRGTAMPWSGSELALARAIGASLVDIIVQVNAVRLLIAEHQLSQVRSRVVSSDEPVLVCDGRQRTLFVNEAFLRTAGRTREEVADLDAVAATFAEREAARHGFAAMVAEGHAWRAELTLAGERATPVAVRAEVVPARDGTTLGFILILDDLTEARRAMRAREHLEAALAQVAPALSAFGGNGNGNGNGKREPDELMSAILASASLAAMDIADGDMAPSVTPMLEDLEAATRRATALYARIRNFKG</sequence>
<dbReference type="InterPro" id="IPR035965">
    <property type="entry name" value="PAS-like_dom_sf"/>
</dbReference>